<accession>I1ZIK1</accession>
<keyword evidence="3" id="KW-0401">Integrin</keyword>
<dbReference type="InterPro" id="IPR000884">
    <property type="entry name" value="TSP1_rpt"/>
</dbReference>
<organism evidence="3">
    <name type="scientific">Schmidtea mediterranea</name>
    <name type="common">Freshwater planarian flatworm</name>
    <dbReference type="NCBI Taxonomy" id="79327"/>
    <lineage>
        <taxon>Eukaryota</taxon>
        <taxon>Metazoa</taxon>
        <taxon>Spiralia</taxon>
        <taxon>Lophotrochozoa</taxon>
        <taxon>Platyhelminthes</taxon>
        <taxon>Rhabditophora</taxon>
        <taxon>Seriata</taxon>
        <taxon>Tricladida</taxon>
        <taxon>Continenticola</taxon>
        <taxon>Geoplanoidea</taxon>
        <taxon>Dugesiidae</taxon>
        <taxon>Schmidtea</taxon>
    </lineage>
</organism>
<feature type="domain" description="GON" evidence="2">
    <location>
        <begin position="173"/>
        <end position="218"/>
    </location>
</feature>
<dbReference type="EMBL" id="JX010612">
    <property type="protein sequence ID" value="AFJ24855.1"/>
    <property type="molecule type" value="mRNA"/>
</dbReference>
<dbReference type="PROSITE" id="PS51046">
    <property type="entry name" value="GON"/>
    <property type="match status" value="1"/>
</dbReference>
<keyword evidence="1" id="KW-0479">Metal-binding</keyword>
<feature type="non-terminal residue" evidence="3">
    <location>
        <position position="1"/>
    </location>
</feature>
<evidence type="ECO:0000313" key="3">
    <source>
        <dbReference type="EMBL" id="AFJ24855.1"/>
    </source>
</evidence>
<reference evidence="3" key="1">
    <citation type="journal article" date="2012" name="Genes Dev.">
        <title>A molecular wound response program associated with regeneration initiation in planarians.</title>
        <authorList>
            <person name="Wenemoser D."/>
            <person name="Lapan S.W."/>
            <person name="Wilkinson A.W."/>
            <person name="Bell G.W."/>
            <person name="Reddien P.W."/>
        </authorList>
    </citation>
    <scope>NUCLEOTIDE SEQUENCE</scope>
</reference>
<name>I1ZIK1_SCHMD</name>
<evidence type="ECO:0000259" key="2">
    <source>
        <dbReference type="PROSITE" id="PS51046"/>
    </source>
</evidence>
<evidence type="ECO:0000256" key="1">
    <source>
        <dbReference type="ARBA" id="ARBA00022723"/>
    </source>
</evidence>
<dbReference type="SUPFAM" id="SSF82895">
    <property type="entry name" value="TSP-1 type 1 repeat"/>
    <property type="match status" value="1"/>
</dbReference>
<dbReference type="Pfam" id="PF19030">
    <property type="entry name" value="TSP1_ADAMTS"/>
    <property type="match status" value="1"/>
</dbReference>
<dbReference type="GO" id="GO:0007229">
    <property type="term" value="P:integrin-mediated signaling pathway"/>
    <property type="evidence" value="ECO:0007669"/>
    <property type="project" value="UniProtKB-KW"/>
</dbReference>
<dbReference type="InterPro" id="IPR036383">
    <property type="entry name" value="TSP1_rpt_sf"/>
</dbReference>
<dbReference type="GO" id="GO:0004222">
    <property type="term" value="F:metalloendopeptidase activity"/>
    <property type="evidence" value="ECO:0007669"/>
    <property type="project" value="InterPro"/>
</dbReference>
<dbReference type="InterPro" id="IPR012314">
    <property type="entry name" value="Pept_M12B_GON-ADAMTSs"/>
</dbReference>
<sequence>CSASCGLGVKTRTITCNYSNGSKSIDHSVCKSVAPFEEIHCQVKPCSTNAFWWLVKPSEVNCYEYNCQPGIMYAHVRCVNRKFQVLYDSKCSRIKHPSYYVGCLNTTCRRYFWTAESWDNIPCPDISCTMKIRNRDVYCVDDYGNIQKDAMCDQSDKPDTWRLCPSPQNCSNIPRSCKELKSRQSVSKDGEYSLAIDLNWAYFVKQMKQSGIDPPSLM</sequence>
<dbReference type="PROSITE" id="PS50092">
    <property type="entry name" value="TSP1"/>
    <property type="match status" value="1"/>
</dbReference>
<dbReference type="Gene3D" id="2.20.100.10">
    <property type="entry name" value="Thrombospondin type-1 (TSP1) repeat"/>
    <property type="match status" value="1"/>
</dbReference>
<dbReference type="AlphaFoldDB" id="I1ZIK1"/>
<protein>
    <submittedName>
        <fullName evidence="3">Disintegrin/metalloproteinase with thrombospondin motifs-1</fullName>
    </submittedName>
</protein>
<proteinExistence type="evidence at transcript level"/>
<dbReference type="GO" id="GO:0008270">
    <property type="term" value="F:zinc ion binding"/>
    <property type="evidence" value="ECO:0007669"/>
    <property type="project" value="InterPro"/>
</dbReference>